<keyword evidence="4" id="KW-0804">Transcription</keyword>
<protein>
    <submittedName>
        <fullName evidence="7">TetR family regulatory protein</fullName>
    </submittedName>
</protein>
<evidence type="ECO:0000313" key="8">
    <source>
        <dbReference type="Proteomes" id="UP000092582"/>
    </source>
</evidence>
<dbReference type="PANTHER" id="PTHR47506:SF6">
    <property type="entry name" value="HTH-TYPE TRANSCRIPTIONAL REPRESSOR NEMR"/>
    <property type="match status" value="1"/>
</dbReference>
<evidence type="ECO:0000256" key="2">
    <source>
        <dbReference type="ARBA" id="ARBA00023015"/>
    </source>
</evidence>
<keyword evidence="8" id="KW-1185">Reference proteome</keyword>
<dbReference type="InterPro" id="IPR039538">
    <property type="entry name" value="BetI_C"/>
</dbReference>
<dbReference type="PANTHER" id="PTHR47506">
    <property type="entry name" value="TRANSCRIPTIONAL REGULATORY PROTEIN"/>
    <property type="match status" value="1"/>
</dbReference>
<dbReference type="Pfam" id="PF00440">
    <property type="entry name" value="TetR_N"/>
    <property type="match status" value="1"/>
</dbReference>
<dbReference type="InterPro" id="IPR009057">
    <property type="entry name" value="Homeodomain-like_sf"/>
</dbReference>
<evidence type="ECO:0000256" key="1">
    <source>
        <dbReference type="ARBA" id="ARBA00022491"/>
    </source>
</evidence>
<dbReference type="RefSeq" id="WP_066592880.1">
    <property type="nucleotide sequence ID" value="NZ_CP016282.1"/>
</dbReference>
<dbReference type="Pfam" id="PF13977">
    <property type="entry name" value="TetR_C_6"/>
    <property type="match status" value="1"/>
</dbReference>
<dbReference type="Proteomes" id="UP000092582">
    <property type="component" value="Chromosome 1"/>
</dbReference>
<feature type="domain" description="HTH tetR-type" evidence="6">
    <location>
        <begin position="18"/>
        <end position="78"/>
    </location>
</feature>
<keyword evidence="1" id="KW-0678">Repressor</keyword>
<dbReference type="KEGG" id="cart:PA27867_0542"/>
<dbReference type="OrthoDB" id="7505659at2"/>
<keyword evidence="3 5" id="KW-0238">DNA-binding</keyword>
<sequence length="205" mass="22618">MIPSGTIRKPRGAYAKTAARRREILEAGMDVFATNGFRSGSIREIAEMVGISQAGLLHHFSNKNELLAGVLELRDDRATEYVDTAAPAGIETIRGFVRLIEYNAREKPGLVELHCVLSAEATSPEHPAHDYFVRRYIWVESFLTEAFTAMRDAGQLAAGIDPSSAARGTIAMSDGLQVQWLLRRDAVDMAAEMRNYLRPLLTVAL</sequence>
<dbReference type="InterPro" id="IPR036271">
    <property type="entry name" value="Tet_transcr_reg_TetR-rel_C_sf"/>
</dbReference>
<keyword evidence="2" id="KW-0805">Transcription regulation</keyword>
<dbReference type="InterPro" id="IPR001647">
    <property type="entry name" value="HTH_TetR"/>
</dbReference>
<organism evidence="7 8">
    <name type="scientific">Cryobacterium arcticum</name>
    <dbReference type="NCBI Taxonomy" id="670052"/>
    <lineage>
        <taxon>Bacteria</taxon>
        <taxon>Bacillati</taxon>
        <taxon>Actinomycetota</taxon>
        <taxon>Actinomycetes</taxon>
        <taxon>Micrococcales</taxon>
        <taxon>Microbacteriaceae</taxon>
        <taxon>Cryobacterium</taxon>
    </lineage>
</organism>
<dbReference type="PATRIC" id="fig|670052.7.peg.567"/>
<name>A0A1B1BG12_9MICO</name>
<accession>A0A1B1BG12</accession>
<dbReference type="SUPFAM" id="SSF48498">
    <property type="entry name" value="Tetracyclin repressor-like, C-terminal domain"/>
    <property type="match status" value="1"/>
</dbReference>
<dbReference type="GO" id="GO:0003677">
    <property type="term" value="F:DNA binding"/>
    <property type="evidence" value="ECO:0007669"/>
    <property type="project" value="UniProtKB-UniRule"/>
</dbReference>
<evidence type="ECO:0000256" key="4">
    <source>
        <dbReference type="ARBA" id="ARBA00023163"/>
    </source>
</evidence>
<dbReference type="EMBL" id="CP016282">
    <property type="protein sequence ID" value="ANP71511.1"/>
    <property type="molecule type" value="Genomic_DNA"/>
</dbReference>
<proteinExistence type="predicted"/>
<dbReference type="PRINTS" id="PR00455">
    <property type="entry name" value="HTHTETR"/>
</dbReference>
<evidence type="ECO:0000256" key="5">
    <source>
        <dbReference type="PROSITE-ProRule" id="PRU00335"/>
    </source>
</evidence>
<gene>
    <name evidence="7" type="ORF">PA27867_0542</name>
</gene>
<evidence type="ECO:0000259" key="6">
    <source>
        <dbReference type="PROSITE" id="PS50977"/>
    </source>
</evidence>
<dbReference type="AlphaFoldDB" id="A0A1B1BG12"/>
<evidence type="ECO:0000256" key="3">
    <source>
        <dbReference type="ARBA" id="ARBA00023125"/>
    </source>
</evidence>
<dbReference type="PROSITE" id="PS50977">
    <property type="entry name" value="HTH_TETR_2"/>
    <property type="match status" value="1"/>
</dbReference>
<reference evidence="7 8" key="1">
    <citation type="submission" date="2016-06" db="EMBL/GenBank/DDBJ databases">
        <title>Genome sequencing of Cryobacterium arcticum PAMC 27867.</title>
        <authorList>
            <person name="Lee J."/>
            <person name="Kim O.-S."/>
        </authorList>
    </citation>
    <scope>NUCLEOTIDE SEQUENCE [LARGE SCALE GENOMIC DNA]</scope>
    <source>
        <strain evidence="7 8">PAMC 27867</strain>
    </source>
</reference>
<evidence type="ECO:0000313" key="7">
    <source>
        <dbReference type="EMBL" id="ANP71511.1"/>
    </source>
</evidence>
<feature type="DNA-binding region" description="H-T-H motif" evidence="5">
    <location>
        <begin position="41"/>
        <end position="60"/>
    </location>
</feature>
<dbReference type="STRING" id="670052.PA27867_0542"/>
<dbReference type="SUPFAM" id="SSF46689">
    <property type="entry name" value="Homeodomain-like"/>
    <property type="match status" value="1"/>
</dbReference>
<dbReference type="Gene3D" id="1.10.357.10">
    <property type="entry name" value="Tetracycline Repressor, domain 2"/>
    <property type="match status" value="1"/>
</dbReference>